<evidence type="ECO:0000259" key="1">
    <source>
        <dbReference type="Pfam" id="PF18962"/>
    </source>
</evidence>
<proteinExistence type="predicted"/>
<evidence type="ECO:0000313" key="2">
    <source>
        <dbReference type="EMBL" id="QHT68824.1"/>
    </source>
</evidence>
<organism evidence="2 3">
    <name type="scientific">Rhodocytophaga rosea</name>
    <dbReference type="NCBI Taxonomy" id="2704465"/>
    <lineage>
        <taxon>Bacteria</taxon>
        <taxon>Pseudomonadati</taxon>
        <taxon>Bacteroidota</taxon>
        <taxon>Cytophagia</taxon>
        <taxon>Cytophagales</taxon>
        <taxon>Rhodocytophagaceae</taxon>
        <taxon>Rhodocytophaga</taxon>
    </lineage>
</organism>
<keyword evidence="3" id="KW-1185">Reference proteome</keyword>
<reference evidence="2 3" key="1">
    <citation type="submission" date="2020-01" db="EMBL/GenBank/DDBJ databases">
        <authorList>
            <person name="Kim M.K."/>
        </authorList>
    </citation>
    <scope>NUCLEOTIDE SEQUENCE [LARGE SCALE GENOMIC DNA]</scope>
    <source>
        <strain evidence="2 3">172606-1</strain>
    </source>
</reference>
<dbReference type="Pfam" id="PF13385">
    <property type="entry name" value="Laminin_G_3"/>
    <property type="match status" value="1"/>
</dbReference>
<dbReference type="InterPro" id="IPR026444">
    <property type="entry name" value="Secre_tail"/>
</dbReference>
<dbReference type="Pfam" id="PF18962">
    <property type="entry name" value="Por_Secre_tail"/>
    <property type="match status" value="1"/>
</dbReference>
<dbReference type="SUPFAM" id="SSF63825">
    <property type="entry name" value="YWTD domain"/>
    <property type="match status" value="1"/>
</dbReference>
<dbReference type="EMBL" id="CP048222">
    <property type="protein sequence ID" value="QHT68824.1"/>
    <property type="molecule type" value="Genomic_DNA"/>
</dbReference>
<dbReference type="Gene3D" id="2.60.120.200">
    <property type="match status" value="2"/>
</dbReference>
<protein>
    <submittedName>
        <fullName evidence="2">T9SS type A sorting domain-containing protein</fullName>
    </submittedName>
</protein>
<name>A0A6C0GLY4_9BACT</name>
<accession>A0A6C0GLY4</accession>
<dbReference type="SUPFAM" id="SSF49899">
    <property type="entry name" value="Concanavalin A-like lectins/glucanases"/>
    <property type="match status" value="2"/>
</dbReference>
<dbReference type="InterPro" id="IPR001791">
    <property type="entry name" value="Laminin_G"/>
</dbReference>
<dbReference type="Proteomes" id="UP000480178">
    <property type="component" value="Chromosome"/>
</dbReference>
<evidence type="ECO:0000313" key="3">
    <source>
        <dbReference type="Proteomes" id="UP000480178"/>
    </source>
</evidence>
<sequence>MKNLIIVFYTLLQLQSIFSYGQPTQGALYFNKTGSYINIPSSPSLSPEKEITVESWIKPNNSNWNNKYQTILSKKEYNDLTSFTDKQKWEVYNATNVNGENNITGFVGAVFDGRYVYFSPWWRGGDEPQSGEVLRFDTQGDYQDTNSWNTYNADNEDGKNGVRGLEGAVFDGRYIYFVPLHTENIYSSQVLRYDTQKDFNSTNSWDVYDYTTNNVAEIDDKYQAPKGFVGAVFDGKYIYFPPNPWEPHHKVLRYNTQSDFFDSSSWETYDFAAKYGPEALAGCFGAIFDGAYVYFVPQDGKGNVLRLDTRKEFSEDDAWEMFNLIDLLPPGYPPHFAGAVFDGRNIYFSPLYGGTVIKFDTKGDFMDKQYWKLTYILNLDGNHAVKGGVGPVFDGRYVYYPPMYDQVGRSGKFVIYDTYGDFEDLSSWNYYDWKTQDKQLAGFEGAVFDGQYVYFSPMNFEDPHGKILRYGSTERNGLSYSLIYNQSSSSFGSVMQRPSFQVGTTAGLRTVYLKKEANLADGEWHHMAGTYNGSVLSIYLDGQLNNQIIYTTPADIVVNEANVTIGSESGHSSSFDGLIDNISIRNIAATAEEILQHANCREFSGIDSHLLAGWLLDEGRGEVVNDLSGNNNNGVLINEPKWINLNTALKVFAGKDEEVCSDDLPFILQDYYPAGGVWTGNGVSASGLFTPSENFANTTQKLLYTYQDENGCVYSSFKKIYIRPSTGQPYISERFNAILCSGEFTTLTVDRDYSRYIWSTGDTTKSIHVSQSGTYSVKVAEGDSCLSISSESVAIQVLPDMPAPVINLTDLTSLKASNAADNLHFEWKRNNDTLPLHTQTIKITQPGFYSARVRNSNNCYSEFSEAFYFTPPQPDEILNKNLTIAPNPSNGRFQISVSDFTEDVSVYIRDQTGKILYQAVLPVREGLTIKEINLTHLPKSLYMMSFVTSYGVLHKKIIIQ</sequence>
<dbReference type="RefSeq" id="WP_162444827.1">
    <property type="nucleotide sequence ID" value="NZ_CP048222.1"/>
</dbReference>
<dbReference type="CDD" id="cd00110">
    <property type="entry name" value="LamG"/>
    <property type="match status" value="1"/>
</dbReference>
<dbReference type="GO" id="GO:0005975">
    <property type="term" value="P:carbohydrate metabolic process"/>
    <property type="evidence" value="ECO:0007669"/>
    <property type="project" value="UniProtKB-ARBA"/>
</dbReference>
<dbReference type="InterPro" id="IPR013320">
    <property type="entry name" value="ConA-like_dom_sf"/>
</dbReference>
<gene>
    <name evidence="2" type="ORF">GXP67_20310</name>
</gene>
<feature type="domain" description="Secretion system C-terminal sorting" evidence="1">
    <location>
        <begin position="885"/>
        <end position="959"/>
    </location>
</feature>
<dbReference type="AlphaFoldDB" id="A0A6C0GLY4"/>
<dbReference type="NCBIfam" id="TIGR04183">
    <property type="entry name" value="Por_Secre_tail"/>
    <property type="match status" value="1"/>
</dbReference>
<dbReference type="KEGG" id="rhoz:GXP67_20310"/>
<dbReference type="GO" id="GO:0004553">
    <property type="term" value="F:hydrolase activity, hydrolyzing O-glycosyl compounds"/>
    <property type="evidence" value="ECO:0007669"/>
    <property type="project" value="UniProtKB-ARBA"/>
</dbReference>